<dbReference type="Pfam" id="PF02501">
    <property type="entry name" value="T2SSI"/>
    <property type="match status" value="1"/>
</dbReference>
<comment type="subcellular location">
    <subcellularLocation>
        <location evidence="1">Cell inner membrane</location>
        <topology evidence="1">Single-pass membrane protein</topology>
    </subcellularLocation>
</comment>
<keyword evidence="3" id="KW-1003">Cell membrane</keyword>
<feature type="transmembrane region" description="Helical" evidence="9">
    <location>
        <begin position="15"/>
        <end position="35"/>
    </location>
</feature>
<dbReference type="InterPro" id="IPR045584">
    <property type="entry name" value="Pilin-like"/>
</dbReference>
<keyword evidence="6 9" id="KW-0812">Transmembrane</keyword>
<gene>
    <name evidence="11" type="ORF">BDK63_001490</name>
</gene>
<evidence type="ECO:0000259" key="10">
    <source>
        <dbReference type="Pfam" id="PF02501"/>
    </source>
</evidence>
<dbReference type="GO" id="GO:0015627">
    <property type="term" value="C:type II protein secretion system complex"/>
    <property type="evidence" value="ECO:0007669"/>
    <property type="project" value="InterPro"/>
</dbReference>
<dbReference type="Proteomes" id="UP000553442">
    <property type="component" value="Unassembled WGS sequence"/>
</dbReference>
<dbReference type="PROSITE" id="PS00409">
    <property type="entry name" value="PROKAR_NTER_METHYL"/>
    <property type="match status" value="1"/>
</dbReference>
<organism evidence="11 12">
    <name type="scientific">Halomonas campaniensis</name>
    <dbReference type="NCBI Taxonomy" id="213554"/>
    <lineage>
        <taxon>Bacteria</taxon>
        <taxon>Pseudomonadati</taxon>
        <taxon>Pseudomonadota</taxon>
        <taxon>Gammaproteobacteria</taxon>
        <taxon>Oceanospirillales</taxon>
        <taxon>Halomonadaceae</taxon>
        <taxon>Halomonas</taxon>
    </lineage>
</organism>
<dbReference type="Pfam" id="PF07963">
    <property type="entry name" value="N_methyl"/>
    <property type="match status" value="1"/>
</dbReference>
<evidence type="ECO:0000313" key="12">
    <source>
        <dbReference type="Proteomes" id="UP000553442"/>
    </source>
</evidence>
<keyword evidence="8 9" id="KW-0472">Membrane</keyword>
<accession>A0A7W5PAH9</accession>
<evidence type="ECO:0000256" key="3">
    <source>
        <dbReference type="ARBA" id="ARBA00022475"/>
    </source>
</evidence>
<evidence type="ECO:0000256" key="2">
    <source>
        <dbReference type="ARBA" id="ARBA00008358"/>
    </source>
</evidence>
<keyword evidence="7 9" id="KW-1133">Transmembrane helix</keyword>
<evidence type="ECO:0000256" key="1">
    <source>
        <dbReference type="ARBA" id="ARBA00004377"/>
    </source>
</evidence>
<dbReference type="NCBIfam" id="TIGR02532">
    <property type="entry name" value="IV_pilin_GFxxxE"/>
    <property type="match status" value="1"/>
</dbReference>
<evidence type="ECO:0000256" key="8">
    <source>
        <dbReference type="ARBA" id="ARBA00023136"/>
    </source>
</evidence>
<keyword evidence="4" id="KW-0488">Methylation</keyword>
<evidence type="ECO:0000313" key="11">
    <source>
        <dbReference type="EMBL" id="MBB3330622.1"/>
    </source>
</evidence>
<dbReference type="GO" id="GO:0005886">
    <property type="term" value="C:plasma membrane"/>
    <property type="evidence" value="ECO:0007669"/>
    <property type="project" value="UniProtKB-SubCell"/>
</dbReference>
<protein>
    <submittedName>
        <fullName evidence="11">General secretion pathway protein I</fullName>
    </submittedName>
</protein>
<feature type="domain" description="Type II secretion system protein GspI C-terminal" evidence="10">
    <location>
        <begin position="58"/>
        <end position="115"/>
    </location>
</feature>
<dbReference type="InterPro" id="IPR003413">
    <property type="entry name" value="T2SS_GspI_C"/>
</dbReference>
<dbReference type="PANTHER" id="PTHR38779:SF2">
    <property type="entry name" value="TYPE II SECRETION SYSTEM PROTEIN I-RELATED"/>
    <property type="match status" value="1"/>
</dbReference>
<reference evidence="11 12" key="1">
    <citation type="submission" date="2020-08" db="EMBL/GenBank/DDBJ databases">
        <title>Genomic Encyclopedia of Archaeal and Bacterial Type Strains, Phase II (KMG-II): from individual species to whole genera.</title>
        <authorList>
            <person name="Goeker M."/>
        </authorList>
    </citation>
    <scope>NUCLEOTIDE SEQUENCE [LARGE SCALE GENOMIC DNA]</scope>
    <source>
        <strain evidence="11 12">5AG</strain>
    </source>
</reference>
<proteinExistence type="inferred from homology"/>
<dbReference type="GO" id="GO:0015628">
    <property type="term" value="P:protein secretion by the type II secretion system"/>
    <property type="evidence" value="ECO:0007669"/>
    <property type="project" value="InterPro"/>
</dbReference>
<dbReference type="InterPro" id="IPR010052">
    <property type="entry name" value="T2SS_protein-GspI"/>
</dbReference>
<dbReference type="EMBL" id="JACHZF010000009">
    <property type="protein sequence ID" value="MBB3330622.1"/>
    <property type="molecule type" value="Genomic_DNA"/>
</dbReference>
<dbReference type="InterPro" id="IPR012902">
    <property type="entry name" value="N_methyl_site"/>
</dbReference>
<name>A0A7W5PAH9_9GAMM</name>
<evidence type="ECO:0000256" key="7">
    <source>
        <dbReference type="ARBA" id="ARBA00022989"/>
    </source>
</evidence>
<dbReference type="PANTHER" id="PTHR38779">
    <property type="entry name" value="TYPE II SECRETION SYSTEM PROTEIN I-RELATED"/>
    <property type="match status" value="1"/>
</dbReference>
<comment type="similarity">
    <text evidence="2">Belongs to the GSP I family.</text>
</comment>
<comment type="caution">
    <text evidence="11">The sequence shown here is derived from an EMBL/GenBank/DDBJ whole genome shotgun (WGS) entry which is preliminary data.</text>
</comment>
<keyword evidence="5" id="KW-0997">Cell inner membrane</keyword>
<evidence type="ECO:0000256" key="5">
    <source>
        <dbReference type="ARBA" id="ARBA00022519"/>
    </source>
</evidence>
<evidence type="ECO:0000256" key="6">
    <source>
        <dbReference type="ARBA" id="ARBA00022692"/>
    </source>
</evidence>
<dbReference type="SUPFAM" id="SSF54523">
    <property type="entry name" value="Pili subunits"/>
    <property type="match status" value="1"/>
</dbReference>
<evidence type="ECO:0000256" key="4">
    <source>
        <dbReference type="ARBA" id="ARBA00022481"/>
    </source>
</evidence>
<dbReference type="AlphaFoldDB" id="A0A7W5PAH9"/>
<dbReference type="RefSeq" id="WP_183330739.1">
    <property type="nucleotide sequence ID" value="NZ_JACHZF010000009.1"/>
</dbReference>
<keyword evidence="12" id="KW-1185">Reference proteome</keyword>
<sequence length="127" mass="14133">MSVARRVLPTAESSGFTLLEVMVALFILAILAVTVSQSLYQRTAISLTQQQRLPLILCARSLESEFAIERYWPDVGHHEGPHAGQASECHWQLEVEETGLPEVRRGTLQVSAPPDPRPLRFTVFLAP</sequence>
<evidence type="ECO:0000256" key="9">
    <source>
        <dbReference type="SAM" id="Phobius"/>
    </source>
</evidence>